<evidence type="ECO:0000256" key="1">
    <source>
        <dbReference type="SAM" id="Phobius"/>
    </source>
</evidence>
<keyword evidence="1" id="KW-0472">Membrane</keyword>
<gene>
    <name evidence="2" type="ORF">AFULGI_00000940</name>
</gene>
<dbReference type="AlphaFoldDB" id="A0A075W938"/>
<reference evidence="2 3" key="1">
    <citation type="submission" date="2013-07" db="EMBL/GenBank/DDBJ databases">
        <title>Genome of Archaeoglobus fulgidus.</title>
        <authorList>
            <person name="Fiebig A."/>
            <person name="Birkeland N.-K."/>
        </authorList>
    </citation>
    <scope>NUCLEOTIDE SEQUENCE [LARGE SCALE GENOMIC DNA]</scope>
    <source>
        <strain evidence="2 3">DSM 8774</strain>
    </source>
</reference>
<dbReference type="HOGENOM" id="CLU_168010_0_0_2"/>
<proteinExistence type="predicted"/>
<evidence type="ECO:0000313" key="3">
    <source>
        <dbReference type="Proteomes" id="UP000028501"/>
    </source>
</evidence>
<dbReference type="Proteomes" id="UP000028501">
    <property type="component" value="Chromosome"/>
</dbReference>
<name>A0A075W938_ARCFL</name>
<dbReference type="KEGG" id="afg:AFULGI_00000940"/>
<keyword evidence="1" id="KW-0812">Transmembrane</keyword>
<dbReference type="EMBL" id="CP006577">
    <property type="protein sequence ID" value="AIG96935.1"/>
    <property type="molecule type" value="Genomic_DNA"/>
</dbReference>
<protein>
    <submittedName>
        <fullName evidence="2">Uncharacterized protein</fullName>
    </submittedName>
</protein>
<evidence type="ECO:0000313" key="2">
    <source>
        <dbReference type="EMBL" id="AIG96935.1"/>
    </source>
</evidence>
<organism evidence="2 3">
    <name type="scientific">Archaeoglobus fulgidus DSM 8774</name>
    <dbReference type="NCBI Taxonomy" id="1344584"/>
    <lineage>
        <taxon>Archaea</taxon>
        <taxon>Methanobacteriati</taxon>
        <taxon>Methanobacteriota</taxon>
        <taxon>Archaeoglobi</taxon>
        <taxon>Archaeoglobales</taxon>
        <taxon>Archaeoglobaceae</taxon>
        <taxon>Archaeoglobus</taxon>
    </lineage>
</organism>
<feature type="transmembrane region" description="Helical" evidence="1">
    <location>
        <begin position="67"/>
        <end position="89"/>
    </location>
</feature>
<accession>A0A075W938</accession>
<dbReference type="SMR" id="A0A075W938"/>
<keyword evidence="1" id="KW-1133">Transmembrane helix</keyword>
<feature type="transmembrane region" description="Helical" evidence="1">
    <location>
        <begin position="16"/>
        <end position="38"/>
    </location>
</feature>
<sequence length="98" mass="10902">MASYVFIRVSKIRKGYFPVLLAIGFAITFAEGFILFLVNFGAIPTNGPTIQLVPQIIMQNPNPLIRFYGTLILLCFLNTIVLSIFYATIAKLLPKFSG</sequence>